<proteinExistence type="predicted"/>
<dbReference type="InterPro" id="IPR001851">
    <property type="entry name" value="ABC_transp_permease"/>
</dbReference>
<dbReference type="EMBL" id="QSFV01000006">
    <property type="protein sequence ID" value="RHA81274.1"/>
    <property type="molecule type" value="Genomic_DNA"/>
</dbReference>
<feature type="transmembrane region" description="Helical" evidence="6">
    <location>
        <begin position="290"/>
        <end position="309"/>
    </location>
</feature>
<dbReference type="EMBL" id="QSFO01000003">
    <property type="protein sequence ID" value="RHA56166.1"/>
    <property type="molecule type" value="Genomic_DNA"/>
</dbReference>
<evidence type="ECO:0000313" key="14">
    <source>
        <dbReference type="Proteomes" id="UP000284779"/>
    </source>
</evidence>
<evidence type="ECO:0000313" key="7">
    <source>
        <dbReference type="EMBL" id="RHA17462.1"/>
    </source>
</evidence>
<dbReference type="EMBL" id="QROT01000001">
    <property type="protein sequence ID" value="RHL48144.1"/>
    <property type="molecule type" value="Genomic_DNA"/>
</dbReference>
<evidence type="ECO:0000256" key="2">
    <source>
        <dbReference type="ARBA" id="ARBA00022475"/>
    </source>
</evidence>
<keyword evidence="4 6" id="KW-1133">Transmembrane helix</keyword>
<dbReference type="Proteomes" id="UP000286186">
    <property type="component" value="Unassembled WGS sequence"/>
</dbReference>
<dbReference type="RefSeq" id="WP_117900013.1">
    <property type="nucleotide sequence ID" value="NZ_CABJDQ010000001.1"/>
</dbReference>
<protein>
    <submittedName>
        <fullName evidence="9">ABC transporter permease</fullName>
    </submittedName>
</protein>
<keyword evidence="14" id="KW-1185">Reference proteome</keyword>
<feature type="transmembrane region" description="Helical" evidence="6">
    <location>
        <begin position="162"/>
        <end position="180"/>
    </location>
</feature>
<dbReference type="Proteomes" id="UP000283314">
    <property type="component" value="Unassembled WGS sequence"/>
</dbReference>
<evidence type="ECO:0000256" key="3">
    <source>
        <dbReference type="ARBA" id="ARBA00022692"/>
    </source>
</evidence>
<dbReference type="PANTHER" id="PTHR32196">
    <property type="entry name" value="ABC TRANSPORTER PERMEASE PROTEIN YPHD-RELATED-RELATED"/>
    <property type="match status" value="1"/>
</dbReference>
<evidence type="ECO:0000256" key="5">
    <source>
        <dbReference type="ARBA" id="ARBA00023136"/>
    </source>
</evidence>
<gene>
    <name evidence="11" type="ORF">DW018_01645</name>
    <name evidence="10" type="ORF">DW652_02875</name>
    <name evidence="9" type="ORF">DW918_03425</name>
    <name evidence="8" type="ORF">DW929_03520</name>
    <name evidence="7" type="ORF">DW944_09765</name>
</gene>
<evidence type="ECO:0000313" key="13">
    <source>
        <dbReference type="Proteomes" id="UP000284598"/>
    </source>
</evidence>
<accession>A0A413T8L8</accession>
<evidence type="ECO:0000313" key="11">
    <source>
        <dbReference type="EMBL" id="RHL48144.1"/>
    </source>
</evidence>
<dbReference type="GO" id="GO:0005886">
    <property type="term" value="C:plasma membrane"/>
    <property type="evidence" value="ECO:0007669"/>
    <property type="project" value="UniProtKB-SubCell"/>
</dbReference>
<comment type="caution">
    <text evidence="9">The sequence shown here is derived from an EMBL/GenBank/DDBJ whole genome shotgun (WGS) entry which is preliminary data.</text>
</comment>
<feature type="transmembrane region" description="Helical" evidence="6">
    <location>
        <begin position="211"/>
        <end position="232"/>
    </location>
</feature>
<feature type="transmembrane region" description="Helical" evidence="6">
    <location>
        <begin position="66"/>
        <end position="86"/>
    </location>
</feature>
<evidence type="ECO:0000313" key="16">
    <source>
        <dbReference type="Proteomes" id="UP000286186"/>
    </source>
</evidence>
<dbReference type="Proteomes" id="UP000285740">
    <property type="component" value="Unassembled WGS sequence"/>
</dbReference>
<evidence type="ECO:0000313" key="15">
    <source>
        <dbReference type="Proteomes" id="UP000285740"/>
    </source>
</evidence>
<dbReference type="GeneID" id="66465933"/>
<feature type="transmembrane region" description="Helical" evidence="6">
    <location>
        <begin position="12"/>
        <end position="32"/>
    </location>
</feature>
<evidence type="ECO:0000256" key="6">
    <source>
        <dbReference type="SAM" id="Phobius"/>
    </source>
</evidence>
<dbReference type="PANTHER" id="PTHR32196:SF72">
    <property type="entry name" value="RIBOSE IMPORT PERMEASE PROTEIN RBSC"/>
    <property type="match status" value="1"/>
</dbReference>
<organism evidence="9 15">
    <name type="scientific">Eubacterium ventriosum</name>
    <dbReference type="NCBI Taxonomy" id="39496"/>
    <lineage>
        <taxon>Bacteria</taxon>
        <taxon>Bacillati</taxon>
        <taxon>Bacillota</taxon>
        <taxon>Clostridia</taxon>
        <taxon>Eubacteriales</taxon>
        <taxon>Eubacteriaceae</taxon>
        <taxon>Eubacterium</taxon>
    </lineage>
</organism>
<evidence type="ECO:0000256" key="4">
    <source>
        <dbReference type="ARBA" id="ARBA00022989"/>
    </source>
</evidence>
<feature type="transmembrane region" description="Helical" evidence="6">
    <location>
        <begin position="265"/>
        <end position="284"/>
    </location>
</feature>
<keyword evidence="5 6" id="KW-0472">Membrane</keyword>
<dbReference type="EMBL" id="QSFD01000009">
    <property type="protein sequence ID" value="RHA17462.1"/>
    <property type="molecule type" value="Genomic_DNA"/>
</dbReference>
<evidence type="ECO:0000313" key="12">
    <source>
        <dbReference type="Proteomes" id="UP000283314"/>
    </source>
</evidence>
<dbReference type="Proteomes" id="UP000284779">
    <property type="component" value="Unassembled WGS sequence"/>
</dbReference>
<comment type="subcellular location">
    <subcellularLocation>
        <location evidence="1">Cell membrane</location>
        <topology evidence="1">Multi-pass membrane protein</topology>
    </subcellularLocation>
</comment>
<evidence type="ECO:0000313" key="9">
    <source>
        <dbReference type="EMBL" id="RHA81274.1"/>
    </source>
</evidence>
<evidence type="ECO:0000256" key="1">
    <source>
        <dbReference type="ARBA" id="ARBA00004651"/>
    </source>
</evidence>
<keyword evidence="3 6" id="KW-0812">Transmembrane</keyword>
<evidence type="ECO:0000313" key="8">
    <source>
        <dbReference type="EMBL" id="RHA56166.1"/>
    </source>
</evidence>
<dbReference type="Pfam" id="PF02653">
    <property type="entry name" value="BPD_transp_2"/>
    <property type="match status" value="1"/>
</dbReference>
<dbReference type="AlphaFoldDB" id="A0A413T8L8"/>
<feature type="transmembrane region" description="Helical" evidence="6">
    <location>
        <begin position="92"/>
        <end position="112"/>
    </location>
</feature>
<evidence type="ECO:0000313" key="10">
    <source>
        <dbReference type="EMBL" id="RHF90246.1"/>
    </source>
</evidence>
<sequence length="325" mass="34545">MKNIWDKYKREFVVLLATLAMAVVFTVLNSNFLNYNNFVTILQQMVLNGVLAVGMMFTIITGGIDLSVGCTYAITGIIVASCTVNYGMNPFLGILVGLVVGAVLGAFNGFLINKMKLQPFIATLGTMSLYRGLAYVVTGGVPVTNVPDSYRNIFNGELVGGIRYYIIVMVVVFLVAHILLSKMRSGDYLYAVGGNEEAAKLSGVNVVKTKYIAYIFCGVCSAIAGMIMLASLGSAEATAGSGYETNAIAAAAIGGTRMAGGKGTALGTFIGALMLAVLKVGMVVINVDSFWQFVVTGIIIIVASYFEFIQQDVAGFISRHKKAEN</sequence>
<name>A0A413T8L8_9FIRM</name>
<keyword evidence="2" id="KW-1003">Cell membrane</keyword>
<dbReference type="GO" id="GO:0022857">
    <property type="term" value="F:transmembrane transporter activity"/>
    <property type="evidence" value="ECO:0007669"/>
    <property type="project" value="InterPro"/>
</dbReference>
<dbReference type="Proteomes" id="UP000284598">
    <property type="component" value="Unassembled WGS sequence"/>
</dbReference>
<reference evidence="12 13" key="1">
    <citation type="submission" date="2018-08" db="EMBL/GenBank/DDBJ databases">
        <title>A genome reference for cultivated species of the human gut microbiota.</title>
        <authorList>
            <person name="Zou Y."/>
            <person name="Xue W."/>
            <person name="Luo G."/>
        </authorList>
    </citation>
    <scope>NUCLEOTIDE SEQUENCE [LARGE SCALE GENOMIC DNA]</scope>
    <source>
        <strain evidence="11 12">AF37-4</strain>
        <strain evidence="10 16">AM23-22</strain>
        <strain evidence="9 15">AM42-30</strain>
        <strain evidence="8 13">AM43-2</strain>
        <strain evidence="7 14">AM44-11BH</strain>
    </source>
</reference>
<dbReference type="EMBL" id="QRHR01000002">
    <property type="protein sequence ID" value="RHF90246.1"/>
    <property type="molecule type" value="Genomic_DNA"/>
</dbReference>
<dbReference type="CDD" id="cd06579">
    <property type="entry name" value="TM_PBP1_transp_AraH_like"/>
    <property type="match status" value="1"/>
</dbReference>